<dbReference type="Pfam" id="PF13966">
    <property type="entry name" value="zf-RVT"/>
    <property type="match status" value="1"/>
</dbReference>
<dbReference type="InterPro" id="IPR000477">
    <property type="entry name" value="RT_dom"/>
</dbReference>
<dbReference type="PANTHER" id="PTHR33116:SF78">
    <property type="entry name" value="OS12G0587133 PROTEIN"/>
    <property type="match status" value="1"/>
</dbReference>
<dbReference type="Pfam" id="PF03372">
    <property type="entry name" value="Exo_endo_phos"/>
    <property type="match status" value="1"/>
</dbReference>
<dbReference type="InterPro" id="IPR005135">
    <property type="entry name" value="Endo/exonuclease/phosphatase"/>
</dbReference>
<dbReference type="InterPro" id="IPR026960">
    <property type="entry name" value="RVT-Znf"/>
</dbReference>
<feature type="region of interest" description="Disordered" evidence="1">
    <location>
        <begin position="310"/>
        <end position="348"/>
    </location>
</feature>
<dbReference type="Gene3D" id="3.60.10.10">
    <property type="entry name" value="Endonuclease/exonuclease/phosphatase"/>
    <property type="match status" value="1"/>
</dbReference>
<dbReference type="PANTHER" id="PTHR33116">
    <property type="entry name" value="REVERSE TRANSCRIPTASE ZINC-BINDING DOMAIN-CONTAINING PROTEIN-RELATED-RELATED"/>
    <property type="match status" value="1"/>
</dbReference>
<evidence type="ECO:0000256" key="1">
    <source>
        <dbReference type="SAM" id="MobiDB-lite"/>
    </source>
</evidence>
<evidence type="ECO:0000313" key="3">
    <source>
        <dbReference type="EMBL" id="SPC81283.1"/>
    </source>
</evidence>
<sequence length="1687" mass="190982">MALPPPPLPPTIYPLPPHINQPLLHPTAPVNTQHPISYSHILQYRTPQPYQLPTPKPPYTLTYPPNQPIISQPDRPPQTHIACPNTSDSQVGGALTIKRVQPEGNGNTFIIDSKTFTLGFDGGRTDPYHIMERRGRFRGSLWLGLGGLRWLVNTLLKIRGAHRGNIRLPEGRRGAGWSLFEFQGSRPLLPKSVTNPVTEMKDTRLKMDMAIKAPRPTRLSHFVWKPKAKTLRITVKLGSRRIVEWVDIGASNGVANGLKLASDVQTSGPLDSEAQQPIKMTNEGVDGLLDTKKPSVSQFYVGEASGTKEINMESTICDSTDDDDDSDSENSTEPSVVGSDGVFNDGPVDSGEVKCCETSAQVIPPMTEDEQLFVSEVEASPVRLTVEEEISLPLVLFSLDTDEAGMSEEGVANLPANFILEEPWNSDPLSVSSILGDFGNYTTGDNQSPLSCTPLDRIEPLDFAAFTQGYTGDILALEEAMSIWVEQRYKGFKKLVGMDLLGFEDECISLLRRIDAERKRLRPTTGPRYPKGSVNKGLNNPRKREVVKNLLRDWKVDVVCLQETKLAAANLSLIRSIWGNMYVGWEVLNAINSAGGILLMWDKRALEKLDYFIGTYSVSCQWKSLDDNFIWSGSSIYGPNSESARSAFWDELNLISNRWATPSCLFGDFNIIRYPGERLGCQNFSQGMLDFSEFIDSNHLVDLPLEGGLYTWSNGADQPSMSRIDRVLVSVDWEEHFPDVSQKLLPRPLSDHSPILVEAGGMARGKSSFKFENMWLKSEGFVELVKGWWSGYSFGGPSSRVLARKLKALKGDLKSWNKNTFGDNAFLGRRLKLEVDRLAHLAEVSWRQKSRVLCLKEGDNNTKFFHKMANSHRRRNQIKSIEVDGTQFEEESEIRNQVVQFYKSLYHEHEEWRPDVDGLSFTSIGEEAKDRLERRFDKEEVVQVLKDLEGDKAPGPDGFTMAFFQKCWPVLQDDIMGFFEEVYDQGQFESSLNATFLALIPKKNDARNIKDFRPISLMEVFISCFLRCWPIDSRSRLKRRQPGVICKLDIEKAYDHVNWNCLIHLMDTMGFGTKWQCWIRACISTVRYSVLINGSPAGFFGSSRGLRQGDPLSPLLFLLVMEILSKILKKVEDSGLIRGFQASRSGVPGLSISHILFADDTMIMCDADPVQLMYLRLAMTCFEASTGLRVNLGKSEIVPVGDVVNLRVLADILCCRIGSLPMNYLGMPLGSTFKSTLIWNPIIEKMERRLAGWKRLYLSTGGRLTLLKSTLSSLPTFYLSLFTIPCSIAKRIEQIQRKFLWGGSDDTFKHCLVKWDTVCSPVSKGGLGVRKLVPFNRALLDKWLWRFGVEDNRLWKRVLVERHGAGCGDWSTGWTRDSHGCGLWKGIMLGWNDFSAQVKFKVGRGNRVRLWHDRWCGDVPLKESFPALYACASNKSATISEVLVRENGRVDWQVTFLRNFNDWELDNVASFLGLLQNHCPSRVVEDGLWWSLKNSGIFDVRSRYSSFRESPSLIFPWKCIWRTKAPRRACFFVWTAAWQKILTCENLRKRGYSITSWCCMCCCNGETVEHLLLHCHVAGALWNWIFQAFGISWVMSGTVADLLHSWWNGLGRHSSDIWNFAPACLMWTIWKERNQRTFEDVSKTDNQILEGFIQTLFDWSKTWGFSSCISIPDFISSLYLLSHDVYF</sequence>
<name>A0A2N9F2D7_FAGSY</name>
<dbReference type="CDD" id="cd01650">
    <property type="entry name" value="RT_nLTR_like"/>
    <property type="match status" value="1"/>
</dbReference>
<dbReference type="GO" id="GO:0003824">
    <property type="term" value="F:catalytic activity"/>
    <property type="evidence" value="ECO:0007669"/>
    <property type="project" value="InterPro"/>
</dbReference>
<feature type="domain" description="Reverse transcriptase" evidence="2">
    <location>
        <begin position="981"/>
        <end position="1229"/>
    </location>
</feature>
<dbReference type="SUPFAM" id="SSF56219">
    <property type="entry name" value="DNase I-like"/>
    <property type="match status" value="1"/>
</dbReference>
<dbReference type="InterPro" id="IPR043502">
    <property type="entry name" value="DNA/RNA_pol_sf"/>
</dbReference>
<proteinExistence type="predicted"/>
<feature type="compositionally biased region" description="Acidic residues" evidence="1">
    <location>
        <begin position="319"/>
        <end position="330"/>
    </location>
</feature>
<evidence type="ECO:0000259" key="2">
    <source>
        <dbReference type="PROSITE" id="PS50878"/>
    </source>
</evidence>
<dbReference type="SUPFAM" id="SSF56672">
    <property type="entry name" value="DNA/RNA polymerases"/>
    <property type="match status" value="1"/>
</dbReference>
<dbReference type="InterPro" id="IPR036691">
    <property type="entry name" value="Endo/exonu/phosph_ase_sf"/>
</dbReference>
<dbReference type="Pfam" id="PF00078">
    <property type="entry name" value="RVT_1"/>
    <property type="match status" value="1"/>
</dbReference>
<organism evidence="3">
    <name type="scientific">Fagus sylvatica</name>
    <name type="common">Beechnut</name>
    <dbReference type="NCBI Taxonomy" id="28930"/>
    <lineage>
        <taxon>Eukaryota</taxon>
        <taxon>Viridiplantae</taxon>
        <taxon>Streptophyta</taxon>
        <taxon>Embryophyta</taxon>
        <taxon>Tracheophyta</taxon>
        <taxon>Spermatophyta</taxon>
        <taxon>Magnoliopsida</taxon>
        <taxon>eudicotyledons</taxon>
        <taxon>Gunneridae</taxon>
        <taxon>Pentapetalae</taxon>
        <taxon>rosids</taxon>
        <taxon>fabids</taxon>
        <taxon>Fagales</taxon>
        <taxon>Fagaceae</taxon>
        <taxon>Fagus</taxon>
    </lineage>
</organism>
<accession>A0A2N9F2D7</accession>
<dbReference type="EMBL" id="OIVN01000504">
    <property type="protein sequence ID" value="SPC81283.1"/>
    <property type="molecule type" value="Genomic_DNA"/>
</dbReference>
<protein>
    <recommendedName>
        <fullName evidence="2">Reverse transcriptase domain-containing protein</fullName>
    </recommendedName>
</protein>
<gene>
    <name evidence="3" type="ORF">FSB_LOCUS9165</name>
</gene>
<dbReference type="PROSITE" id="PS50878">
    <property type="entry name" value="RT_POL"/>
    <property type="match status" value="1"/>
</dbReference>
<reference evidence="3" key="1">
    <citation type="submission" date="2018-02" db="EMBL/GenBank/DDBJ databases">
        <authorList>
            <person name="Cohen D.B."/>
            <person name="Kent A.D."/>
        </authorList>
    </citation>
    <scope>NUCLEOTIDE SEQUENCE</scope>
</reference>